<evidence type="ECO:0000256" key="1">
    <source>
        <dbReference type="SAM" id="Phobius"/>
    </source>
</evidence>
<dbReference type="EMBL" id="UINC01097237">
    <property type="protein sequence ID" value="SVC54784.1"/>
    <property type="molecule type" value="Genomic_DNA"/>
</dbReference>
<organism evidence="2">
    <name type="scientific">marine metagenome</name>
    <dbReference type="NCBI Taxonomy" id="408172"/>
    <lineage>
        <taxon>unclassified sequences</taxon>
        <taxon>metagenomes</taxon>
        <taxon>ecological metagenomes</taxon>
    </lineage>
</organism>
<dbReference type="AlphaFoldDB" id="A0A382N0L5"/>
<feature type="transmembrane region" description="Helical" evidence="1">
    <location>
        <begin position="6"/>
        <end position="28"/>
    </location>
</feature>
<evidence type="ECO:0000313" key="2">
    <source>
        <dbReference type="EMBL" id="SVC54784.1"/>
    </source>
</evidence>
<reference evidence="2" key="1">
    <citation type="submission" date="2018-05" db="EMBL/GenBank/DDBJ databases">
        <authorList>
            <person name="Lanie J.A."/>
            <person name="Ng W.-L."/>
            <person name="Kazmierczak K.M."/>
            <person name="Andrzejewski T.M."/>
            <person name="Davidsen T.M."/>
            <person name="Wayne K.J."/>
            <person name="Tettelin H."/>
            <person name="Glass J.I."/>
            <person name="Rusch D."/>
            <person name="Podicherti R."/>
            <person name="Tsui H.-C.T."/>
            <person name="Winkler M.E."/>
        </authorList>
    </citation>
    <scope>NUCLEOTIDE SEQUENCE</scope>
</reference>
<accession>A0A382N0L5</accession>
<protein>
    <submittedName>
        <fullName evidence="2">Uncharacterized protein</fullName>
    </submittedName>
</protein>
<sequence>MKFLSIFFCLILLSVVFGAVLLLFSFILTSIRKMRSRWDQLDQLDQLRSKPMEGKNSSS</sequence>
<name>A0A382N0L5_9ZZZZ</name>
<feature type="non-terminal residue" evidence="2">
    <location>
        <position position="59"/>
    </location>
</feature>
<keyword evidence="1" id="KW-0812">Transmembrane</keyword>
<keyword evidence="1" id="KW-0472">Membrane</keyword>
<keyword evidence="1" id="KW-1133">Transmembrane helix</keyword>
<gene>
    <name evidence="2" type="ORF">METZ01_LOCUS307638</name>
</gene>
<proteinExistence type="predicted"/>